<dbReference type="PROSITE" id="PS51257">
    <property type="entry name" value="PROKAR_LIPOPROTEIN"/>
    <property type="match status" value="1"/>
</dbReference>
<dbReference type="Proteomes" id="UP000010433">
    <property type="component" value="Unassembled WGS sequence"/>
</dbReference>
<dbReference type="AlphaFoldDB" id="L1N2N9"/>
<dbReference type="RefSeq" id="WP_009160983.1">
    <property type="nucleotide sequence ID" value="NZ_KB290959.1"/>
</dbReference>
<keyword evidence="1" id="KW-0732">Signal</keyword>
<reference evidence="2 3" key="1">
    <citation type="submission" date="2012-05" db="EMBL/GenBank/DDBJ databases">
        <authorList>
            <person name="Weinstock G."/>
            <person name="Sodergren E."/>
            <person name="Lobos E.A."/>
            <person name="Fulton L."/>
            <person name="Fulton R."/>
            <person name="Courtney L."/>
            <person name="Fronick C."/>
            <person name="O'Laughlin M."/>
            <person name="Godfrey J."/>
            <person name="Wilson R.M."/>
            <person name="Miner T."/>
            <person name="Farmer C."/>
            <person name="Delehaunty K."/>
            <person name="Cordes M."/>
            <person name="Minx P."/>
            <person name="Tomlinson C."/>
            <person name="Chen J."/>
            <person name="Wollam A."/>
            <person name="Pepin K.H."/>
            <person name="Bhonagiri V."/>
            <person name="Zhang X."/>
            <person name="Suruliraj S."/>
            <person name="Warren W."/>
            <person name="Mitreva M."/>
            <person name="Mardis E.R."/>
            <person name="Wilson R.K."/>
        </authorList>
    </citation>
    <scope>NUCLEOTIDE SEQUENCE [LARGE SCALE GENOMIC DNA]</scope>
    <source>
        <strain evidence="2 3">F0055</strain>
    </source>
</reference>
<evidence type="ECO:0000256" key="1">
    <source>
        <dbReference type="SAM" id="SignalP"/>
    </source>
</evidence>
<gene>
    <name evidence="2" type="ORF">HMPREF9151_02122</name>
</gene>
<dbReference type="PATRIC" id="fig|1127699.3.peg.1936"/>
<dbReference type="SUPFAM" id="SSF63829">
    <property type="entry name" value="Calcium-dependent phosphotriesterase"/>
    <property type="match status" value="1"/>
</dbReference>
<accession>L1N2N9</accession>
<sequence length="470" mass="51518">MYKLKYVTLAAVILSCCGMTSCGDNYPEAQDAPYATDLLSIKIVNGGSSQNETFVGKIDEENKMVNFPRMDTTSNFSALKIEAQVSAGATVQKTVYDFSMDPEDTYKTLVLRVSNHTRYKDYFIKVRKLVELYGADFEKVKVSSFTGDTRYQYYNKELVRGADFDGTHVLIVARNATTPHLLKVSDLQASKQIPIQLDLTGVSGGTFPYNMGALANGHVYLATLSGGKTSPLKIYYWDTPTSKPEVIADINIADIPGAGARHGDNMSLNIDKDGNGYIFFGDNGSTEILRFTVTGHKTIGNPTILPSNSDMTANMSMYRIENTSQYLLSGLRFPVALTDEMGGVKFQLNKDHIAAESIGARIFTFNKARYLLTCTVGFGSKTTTTPTMNLYDITKGNTVQEALEKMDAAKDQKPVYSFILGGTFTGAPGVNTNYFIERDADGNDVKLYLFASRVNSGFVICELPAAADED</sequence>
<dbReference type="HOGENOM" id="CLU_574736_0_0_10"/>
<evidence type="ECO:0008006" key="4">
    <source>
        <dbReference type="Google" id="ProtNLM"/>
    </source>
</evidence>
<dbReference type="STRING" id="1127699.HMPREF9151_02122"/>
<evidence type="ECO:0000313" key="3">
    <source>
        <dbReference type="Proteomes" id="UP000010433"/>
    </source>
</evidence>
<dbReference type="Gene3D" id="2.60.40.2340">
    <property type="match status" value="1"/>
</dbReference>
<name>L1N2N9_9BACT</name>
<protein>
    <recommendedName>
        <fullName evidence="4">DUF4623 domain-containing protein</fullName>
    </recommendedName>
</protein>
<dbReference type="Pfam" id="PF15416">
    <property type="entry name" value="DUF4623"/>
    <property type="match status" value="1"/>
</dbReference>
<dbReference type="InterPro" id="IPR027863">
    <property type="entry name" value="DUF4623"/>
</dbReference>
<dbReference type="OrthoDB" id="1047678at2"/>
<evidence type="ECO:0000313" key="2">
    <source>
        <dbReference type="EMBL" id="EKX97524.1"/>
    </source>
</evidence>
<feature type="signal peptide" evidence="1">
    <location>
        <begin position="1"/>
        <end position="22"/>
    </location>
</feature>
<keyword evidence="3" id="KW-1185">Reference proteome</keyword>
<organism evidence="2 3">
    <name type="scientific">Hoylesella saccharolytica F0055</name>
    <dbReference type="NCBI Taxonomy" id="1127699"/>
    <lineage>
        <taxon>Bacteria</taxon>
        <taxon>Pseudomonadati</taxon>
        <taxon>Bacteroidota</taxon>
        <taxon>Bacteroidia</taxon>
        <taxon>Bacteroidales</taxon>
        <taxon>Prevotellaceae</taxon>
        <taxon>Hoylesella</taxon>
    </lineage>
</organism>
<comment type="caution">
    <text evidence="2">The sequence shown here is derived from an EMBL/GenBank/DDBJ whole genome shotgun (WGS) entry which is preliminary data.</text>
</comment>
<feature type="chain" id="PRO_5003954668" description="DUF4623 domain-containing protein" evidence="1">
    <location>
        <begin position="23"/>
        <end position="470"/>
    </location>
</feature>
<dbReference type="EMBL" id="AMEP01000138">
    <property type="protein sequence ID" value="EKX97524.1"/>
    <property type="molecule type" value="Genomic_DNA"/>
</dbReference>
<proteinExistence type="predicted"/>